<organism evidence="4 5">
    <name type="scientific">Stenotrophomonas maltophilia</name>
    <name type="common">Pseudomonas maltophilia</name>
    <name type="synonym">Xanthomonas maltophilia</name>
    <dbReference type="NCBI Taxonomy" id="40324"/>
    <lineage>
        <taxon>Bacteria</taxon>
        <taxon>Pseudomonadati</taxon>
        <taxon>Pseudomonadota</taxon>
        <taxon>Gammaproteobacteria</taxon>
        <taxon>Lysobacterales</taxon>
        <taxon>Lysobacteraceae</taxon>
        <taxon>Stenotrophomonas</taxon>
        <taxon>Stenotrophomonas maltophilia group</taxon>
    </lineage>
</organism>
<dbReference type="Proteomes" id="UP000487117">
    <property type="component" value="Unassembled WGS sequence"/>
</dbReference>
<dbReference type="InterPro" id="IPR029058">
    <property type="entry name" value="AB_hydrolase_fold"/>
</dbReference>
<dbReference type="SUPFAM" id="SSF53474">
    <property type="entry name" value="alpha/beta-Hydrolases"/>
    <property type="match status" value="1"/>
</dbReference>
<evidence type="ECO:0000256" key="3">
    <source>
        <dbReference type="SAM" id="SignalP"/>
    </source>
</evidence>
<comment type="caution">
    <text evidence="4">The sequence shown here is derived from an EMBL/GenBank/DDBJ whole genome shotgun (WGS) entry which is preliminary data.</text>
</comment>
<gene>
    <name evidence="4" type="primary">besA_2</name>
    <name evidence="4" type="ORF">GAK31_00411</name>
</gene>
<dbReference type="PANTHER" id="PTHR40841">
    <property type="entry name" value="SIDEROPHORE TRIACETYLFUSARININE C ESTERASE"/>
    <property type="match status" value="1"/>
</dbReference>
<dbReference type="Pfam" id="PF00756">
    <property type="entry name" value="Esterase"/>
    <property type="match status" value="1"/>
</dbReference>
<evidence type="ECO:0000256" key="2">
    <source>
        <dbReference type="ARBA" id="ARBA00022801"/>
    </source>
</evidence>
<dbReference type="InterPro" id="IPR000801">
    <property type="entry name" value="Esterase-like"/>
</dbReference>
<accession>A0A7V8FJI5</accession>
<dbReference type="InterPro" id="IPR052558">
    <property type="entry name" value="Siderophore_Hydrolase_D"/>
</dbReference>
<evidence type="ECO:0000256" key="1">
    <source>
        <dbReference type="ARBA" id="ARBA00005622"/>
    </source>
</evidence>
<name>A0A7V8FJI5_STEMA</name>
<dbReference type="GO" id="GO:0016788">
    <property type="term" value="F:hydrolase activity, acting on ester bonds"/>
    <property type="evidence" value="ECO:0007669"/>
    <property type="project" value="TreeGrafter"/>
</dbReference>
<evidence type="ECO:0000313" key="5">
    <source>
        <dbReference type="Proteomes" id="UP000487117"/>
    </source>
</evidence>
<evidence type="ECO:0000313" key="4">
    <source>
        <dbReference type="EMBL" id="KAF1017152.1"/>
    </source>
</evidence>
<comment type="similarity">
    <text evidence="1">Belongs to the esterase D family.</text>
</comment>
<proteinExistence type="inferred from homology"/>
<dbReference type="AlphaFoldDB" id="A0A7V8FJI5"/>
<sequence length="335" mass="36307">MMFSARFFGRLAVLMMGVLLAAPYAHAQQRNPNQLMGRTVLDAPAGSYRFERVVLDSPDGKRHWRINIGVPVKAPKTPLPSLYALDGNAVAMVLDEPMLAELAARKAPPVLVLIGYDNELRIDSAARTRDYTAWIDQFDDEGGSTQAAGGGAWAFADLIERRIKPEVARRANIDPQQQALWGHSLGGLFVLSTLYTRPAAFQYYLSASPSLRWSQGAPQGDLERQFIENRNGQAAHVWLMLGGAERVGDRGKRDMSNPRVVAHLRRIGGATPDAALQLSQRLGALPGLTVRYREFPGLGHGPMLPASFHAALAALYGVTDRSSADGANDAAAAAE</sequence>
<feature type="signal peptide" evidence="3">
    <location>
        <begin position="1"/>
        <end position="27"/>
    </location>
</feature>
<reference evidence="5" key="1">
    <citation type="journal article" date="2020" name="MBio">
        <title>Horizontal gene transfer to a defensive symbiont with a reduced genome amongst a multipartite beetle microbiome.</title>
        <authorList>
            <person name="Waterworth S.C."/>
            <person name="Florez L.V."/>
            <person name="Rees E.R."/>
            <person name="Hertweck C."/>
            <person name="Kaltenpoth M."/>
            <person name="Kwan J.C."/>
        </authorList>
    </citation>
    <scope>NUCLEOTIDE SEQUENCE [LARGE SCALE GENOMIC DNA]</scope>
</reference>
<dbReference type="PANTHER" id="PTHR40841:SF2">
    <property type="entry name" value="SIDEROPHORE-DEGRADING ESTERASE (EUROFUNG)"/>
    <property type="match status" value="1"/>
</dbReference>
<protein>
    <submittedName>
        <fullName evidence="4">Ferri-bacillibactin esterase BesA</fullName>
    </submittedName>
</protein>
<feature type="chain" id="PRO_5031077362" evidence="3">
    <location>
        <begin position="28"/>
        <end position="335"/>
    </location>
</feature>
<keyword evidence="3" id="KW-0732">Signal</keyword>
<dbReference type="EMBL" id="WNDS01000001">
    <property type="protein sequence ID" value="KAF1017152.1"/>
    <property type="molecule type" value="Genomic_DNA"/>
</dbReference>
<keyword evidence="2" id="KW-0378">Hydrolase</keyword>
<dbReference type="Gene3D" id="3.40.50.1820">
    <property type="entry name" value="alpha/beta hydrolase"/>
    <property type="match status" value="1"/>
</dbReference>